<protein>
    <recommendedName>
        <fullName evidence="4">PEP-CTERM protein-sorting domain-containing protein</fullName>
    </recommendedName>
</protein>
<keyword evidence="3" id="KW-1185">Reference proteome</keyword>
<dbReference type="RefSeq" id="WP_169120470.1">
    <property type="nucleotide sequence ID" value="NZ_WTVG02000038.1"/>
</dbReference>
<accession>A0ABX1PQY0</accession>
<reference evidence="2" key="1">
    <citation type="submission" date="2019-12" db="EMBL/GenBank/DDBJ databases">
        <title>Comparative genomics gives insights into the taxonomy of the Azoarcus-Aromatoleum group and reveals separate origins of nif in the plant-associated Azoarcus and non-plant-associated Aromatoleum sub-groups.</title>
        <authorList>
            <person name="Lafos M."/>
            <person name="Maluk M."/>
            <person name="Batista M."/>
            <person name="Junghare M."/>
            <person name="Carmona M."/>
            <person name="Faoro H."/>
            <person name="Cruz L.M."/>
            <person name="Battistoni F."/>
            <person name="De Souza E."/>
            <person name="Pedrosa F."/>
            <person name="Chen W.-M."/>
            <person name="Poole P.S."/>
            <person name="Dixon R.A."/>
            <person name="James E.K."/>
        </authorList>
    </citation>
    <scope>NUCLEOTIDE SEQUENCE</scope>
    <source>
        <strain evidence="2">LuFRes1</strain>
    </source>
</reference>
<feature type="signal peptide" evidence="1">
    <location>
        <begin position="1"/>
        <end position="34"/>
    </location>
</feature>
<dbReference type="EMBL" id="WTVG01000108">
    <property type="protein sequence ID" value="NMG26934.1"/>
    <property type="molecule type" value="Genomic_DNA"/>
</dbReference>
<comment type="caution">
    <text evidence="2">The sequence shown here is derived from an EMBL/GenBank/DDBJ whole genome shotgun (WGS) entry which is preliminary data.</text>
</comment>
<gene>
    <name evidence="2" type="ORF">GO606_19955</name>
</gene>
<evidence type="ECO:0000313" key="2">
    <source>
        <dbReference type="EMBL" id="NMG26934.1"/>
    </source>
</evidence>
<evidence type="ECO:0008006" key="4">
    <source>
        <dbReference type="Google" id="ProtNLM"/>
    </source>
</evidence>
<dbReference type="Proteomes" id="UP000615989">
    <property type="component" value="Unassembled WGS sequence"/>
</dbReference>
<proteinExistence type="predicted"/>
<keyword evidence="1" id="KW-0732">Signal</keyword>
<organism evidence="2 3">
    <name type="scientific">Aromatoleum anaerobium</name>
    <dbReference type="NCBI Taxonomy" id="182180"/>
    <lineage>
        <taxon>Bacteria</taxon>
        <taxon>Pseudomonadati</taxon>
        <taxon>Pseudomonadota</taxon>
        <taxon>Betaproteobacteria</taxon>
        <taxon>Rhodocyclales</taxon>
        <taxon>Rhodocyclaceae</taxon>
        <taxon>Aromatoleum</taxon>
    </lineage>
</organism>
<feature type="chain" id="PRO_5046757444" description="PEP-CTERM protein-sorting domain-containing protein" evidence="1">
    <location>
        <begin position="35"/>
        <end position="237"/>
    </location>
</feature>
<sequence length="237" mass="25000">MKASRFPSKMRVAISGVLASLSLLLAAAPHPAGAVTLQIDPAQSQVHYSAKMSFCFPDASGQTVCPPANEIYAISGQVDLEVIPQYLSSGDLDPYRYLLSLTPVGIASDAVASGLKFGTVLGLLNDDGTFATLVGDPFCSVPFPDTFAGCFIMVTFETSGASGTWDGQTLNWTGYQTSFFADFDYTITAVVASVPEPGTLLLTLPALIGLFGRKIPLHRRRPSCPTTGIPSNSPQQA</sequence>
<evidence type="ECO:0000313" key="3">
    <source>
        <dbReference type="Proteomes" id="UP000615989"/>
    </source>
</evidence>
<name>A0ABX1PQY0_9RHOO</name>
<evidence type="ECO:0000256" key="1">
    <source>
        <dbReference type="SAM" id="SignalP"/>
    </source>
</evidence>